<keyword evidence="1" id="KW-0812">Transmembrane</keyword>
<keyword evidence="1" id="KW-1133">Transmembrane helix</keyword>
<organism evidence="2 3">
    <name type="scientific">Rhodoblastus acidophilus</name>
    <name type="common">Rhodopseudomonas acidophila</name>
    <dbReference type="NCBI Taxonomy" id="1074"/>
    <lineage>
        <taxon>Bacteria</taxon>
        <taxon>Pseudomonadati</taxon>
        <taxon>Pseudomonadota</taxon>
        <taxon>Alphaproteobacteria</taxon>
        <taxon>Hyphomicrobiales</taxon>
        <taxon>Rhodoblastaceae</taxon>
        <taxon>Rhodoblastus</taxon>
    </lineage>
</organism>
<evidence type="ECO:0000313" key="3">
    <source>
        <dbReference type="Proteomes" id="UP000198418"/>
    </source>
</evidence>
<keyword evidence="1" id="KW-0472">Membrane</keyword>
<dbReference type="EMBL" id="FYDG01000006">
    <property type="protein sequence ID" value="SNB74270.1"/>
    <property type="molecule type" value="Genomic_DNA"/>
</dbReference>
<reference evidence="3" key="1">
    <citation type="submission" date="2017-06" db="EMBL/GenBank/DDBJ databases">
        <authorList>
            <person name="Varghese N."/>
            <person name="Submissions S."/>
        </authorList>
    </citation>
    <scope>NUCLEOTIDE SEQUENCE [LARGE SCALE GENOMIC DNA]</scope>
    <source>
        <strain evidence="3">DSM 137</strain>
    </source>
</reference>
<evidence type="ECO:0000256" key="1">
    <source>
        <dbReference type="SAM" id="Phobius"/>
    </source>
</evidence>
<evidence type="ECO:0000313" key="2">
    <source>
        <dbReference type="EMBL" id="SNB74270.1"/>
    </source>
</evidence>
<accession>A0A212RNX5</accession>
<feature type="transmembrane region" description="Helical" evidence="1">
    <location>
        <begin position="20"/>
        <end position="38"/>
    </location>
</feature>
<keyword evidence="3" id="KW-1185">Reference proteome</keyword>
<sequence length="72" mass="8336">MTSPRDREKARMSWVFIRNILYFPLAGLALALVIWSFLAKVETEVGPCGEHTTKPLFPWGVTQTWRWGPDRC</sequence>
<protein>
    <submittedName>
        <fullName evidence="2">Uncharacterized protein</fullName>
    </submittedName>
</protein>
<gene>
    <name evidence="2" type="ORF">SAMN06265338_10622</name>
</gene>
<name>A0A212RNX5_RHOAC</name>
<proteinExistence type="predicted"/>
<dbReference type="AlphaFoldDB" id="A0A212RNX5"/>
<dbReference type="Proteomes" id="UP000198418">
    <property type="component" value="Unassembled WGS sequence"/>
</dbReference>
<dbReference type="RefSeq" id="WP_088521047.1">
    <property type="nucleotide sequence ID" value="NZ_FYDG01000006.1"/>
</dbReference>
<dbReference type="OrthoDB" id="9930578at2"/>